<evidence type="ECO:0000313" key="9">
    <source>
        <dbReference type="EMBL" id="KAK9749950.1"/>
    </source>
</evidence>
<feature type="region of interest" description="Disordered" evidence="7">
    <location>
        <begin position="451"/>
        <end position="471"/>
    </location>
</feature>
<dbReference type="SUPFAM" id="SSF57850">
    <property type="entry name" value="RING/U-box"/>
    <property type="match status" value="1"/>
</dbReference>
<gene>
    <name evidence="9" type="ORF">RND81_02G161200</name>
</gene>
<dbReference type="GO" id="GO:0000976">
    <property type="term" value="F:transcription cis-regulatory region binding"/>
    <property type="evidence" value="ECO:0007669"/>
    <property type="project" value="TreeGrafter"/>
</dbReference>
<proteinExistence type="predicted"/>
<dbReference type="Proteomes" id="UP001443914">
    <property type="component" value="Unassembled WGS sequence"/>
</dbReference>
<dbReference type="Pfam" id="PF00097">
    <property type="entry name" value="zf-C3HC4"/>
    <property type="match status" value="1"/>
</dbReference>
<keyword evidence="10" id="KW-1185">Reference proteome</keyword>
<sequence>MSILPHTNQGSKSSSSSSSNFQNPNFNHGNFTINDEQQQSEQRNHRFSLSSPNTASLQISEGQSSSSMLDSVSVAETAADSSGSSKKLIKCPWLVAKLTFVTGYRNSNGWKKSSNQILNDRVQSCSVAQGGVGSPESGGEFSNSPPNGRGSGSARKKSQILNGNHLLNFQYNPIARPQLRSPPPRKPQKIKPYNKDLFIQANYRFVVLNSGNYSIESMDPDKTLLWEDIICVKYSTPHPVQCPICLDDPICPQITSCGHIFCFPCILQYLLMGEDNHKAECWRKCPLCFMMISSKDMYTIYIENVGEHNVGDTIDFMLLTRKKDSFSLHEQCKGESGKTRDSFSKFILTLDVDLSVREAMSALDSWLVRADSGLVDDLEKLPYVCAAMEHLEQRKQYWNARRISAGNISCKTVNCKGVSDEYPKFEDGILSPFDDTTKMIENLTVDVRGGSSFVQSSDTDESQEGQGTLPSLCDQSKIMQSQVDRDPKDRDAYNFYQAVNGQPIILHPLNMKCLLHHYGSYDQLPSRVSGKILQLESVTQSEAMRRRYRYLSHFPLTTTFQLCEIDIREILPLEAPSPFMDEIKKREKQRKWLAKKQEHEDRSKAEAVAAYSLPIPYNMVQSSFDGPSAFSMDDFEVLGNSTTTVASSPPVQGGRQLFANVARLGFAAGGDSPSLCRQETTSRPPTETSSNAGTTQALRSFANVIAREASTETSDARKTIEAGKKGKKQNRVLLSTAGGRRY</sequence>
<evidence type="ECO:0000256" key="5">
    <source>
        <dbReference type="ARBA" id="ARBA00022833"/>
    </source>
</evidence>
<dbReference type="PROSITE" id="PS50089">
    <property type="entry name" value="ZF_RING_2"/>
    <property type="match status" value="1"/>
</dbReference>
<keyword evidence="3" id="KW-0479">Metal-binding</keyword>
<dbReference type="GO" id="GO:0045944">
    <property type="term" value="P:positive regulation of transcription by RNA polymerase II"/>
    <property type="evidence" value="ECO:0007669"/>
    <property type="project" value="TreeGrafter"/>
</dbReference>
<keyword evidence="4 6" id="KW-0863">Zinc-finger</keyword>
<dbReference type="GO" id="GO:0005737">
    <property type="term" value="C:cytoplasm"/>
    <property type="evidence" value="ECO:0007669"/>
    <property type="project" value="UniProtKB-SubCell"/>
</dbReference>
<keyword evidence="2" id="KW-0963">Cytoplasm</keyword>
<dbReference type="InterPro" id="IPR017907">
    <property type="entry name" value="Znf_RING_CS"/>
</dbReference>
<accession>A0AAW1MQM3</accession>
<dbReference type="SMART" id="SM00184">
    <property type="entry name" value="RING"/>
    <property type="match status" value="1"/>
</dbReference>
<evidence type="ECO:0000256" key="7">
    <source>
        <dbReference type="SAM" id="MobiDB-lite"/>
    </source>
</evidence>
<keyword evidence="5" id="KW-0862">Zinc</keyword>
<dbReference type="PROSITE" id="PS00518">
    <property type="entry name" value="ZF_RING_1"/>
    <property type="match status" value="1"/>
</dbReference>
<feature type="domain" description="RING-type" evidence="8">
    <location>
        <begin position="242"/>
        <end position="288"/>
    </location>
</feature>
<evidence type="ECO:0000256" key="4">
    <source>
        <dbReference type="ARBA" id="ARBA00022771"/>
    </source>
</evidence>
<evidence type="ECO:0000256" key="1">
    <source>
        <dbReference type="ARBA" id="ARBA00004496"/>
    </source>
</evidence>
<dbReference type="AlphaFoldDB" id="A0AAW1MQM3"/>
<feature type="region of interest" description="Disordered" evidence="7">
    <location>
        <begin position="128"/>
        <end position="156"/>
    </location>
</feature>
<dbReference type="CDD" id="cd16536">
    <property type="entry name" value="RING-HC_RNF10"/>
    <property type="match status" value="1"/>
</dbReference>
<comment type="caution">
    <text evidence="9">The sequence shown here is derived from an EMBL/GenBank/DDBJ whole genome shotgun (WGS) entry which is preliminary data.</text>
</comment>
<dbReference type="PANTHER" id="PTHR12983">
    <property type="entry name" value="RING FINGER 10 FAMILY MEMBER"/>
    <property type="match status" value="1"/>
</dbReference>
<dbReference type="Gene3D" id="3.30.40.10">
    <property type="entry name" value="Zinc/RING finger domain, C3HC4 (zinc finger)"/>
    <property type="match status" value="1"/>
</dbReference>
<dbReference type="GO" id="GO:0008270">
    <property type="term" value="F:zinc ion binding"/>
    <property type="evidence" value="ECO:0007669"/>
    <property type="project" value="UniProtKB-KW"/>
</dbReference>
<evidence type="ECO:0000313" key="10">
    <source>
        <dbReference type="Proteomes" id="UP001443914"/>
    </source>
</evidence>
<feature type="region of interest" description="Disordered" evidence="7">
    <location>
        <begin position="1"/>
        <end position="67"/>
    </location>
</feature>
<reference evidence="9" key="1">
    <citation type="submission" date="2024-03" db="EMBL/GenBank/DDBJ databases">
        <title>WGS assembly of Saponaria officinalis var. Norfolk2.</title>
        <authorList>
            <person name="Jenkins J."/>
            <person name="Shu S."/>
            <person name="Grimwood J."/>
            <person name="Barry K."/>
            <person name="Goodstein D."/>
            <person name="Schmutz J."/>
            <person name="Leebens-Mack J."/>
            <person name="Osbourn A."/>
        </authorList>
    </citation>
    <scope>NUCLEOTIDE SEQUENCE [LARGE SCALE GENOMIC DNA]</scope>
    <source>
        <strain evidence="9">JIC</strain>
    </source>
</reference>
<comment type="subcellular location">
    <subcellularLocation>
        <location evidence="1">Cytoplasm</location>
    </subcellularLocation>
</comment>
<dbReference type="EMBL" id="JBDFQZ010000002">
    <property type="protein sequence ID" value="KAK9749950.1"/>
    <property type="molecule type" value="Genomic_DNA"/>
</dbReference>
<feature type="region of interest" description="Disordered" evidence="7">
    <location>
        <begin position="670"/>
        <end position="742"/>
    </location>
</feature>
<feature type="compositionally biased region" description="Low complexity" evidence="7">
    <location>
        <begin position="56"/>
        <end position="67"/>
    </location>
</feature>
<feature type="compositionally biased region" description="Polar residues" evidence="7">
    <location>
        <begin position="20"/>
        <end position="55"/>
    </location>
</feature>
<feature type="compositionally biased region" description="Polar residues" evidence="7">
    <location>
        <begin position="1"/>
        <end position="10"/>
    </location>
</feature>
<feature type="compositionally biased region" description="Basic and acidic residues" evidence="7">
    <location>
        <begin position="714"/>
        <end position="724"/>
    </location>
</feature>
<dbReference type="InterPro" id="IPR039739">
    <property type="entry name" value="MAG2/RNF10"/>
</dbReference>
<evidence type="ECO:0000256" key="3">
    <source>
        <dbReference type="ARBA" id="ARBA00022723"/>
    </source>
</evidence>
<dbReference type="PANTHER" id="PTHR12983:SF9">
    <property type="entry name" value="E3 UBIQUITIN-PROTEIN LIGASE RNF10"/>
    <property type="match status" value="1"/>
</dbReference>
<evidence type="ECO:0000256" key="6">
    <source>
        <dbReference type="PROSITE-ProRule" id="PRU00175"/>
    </source>
</evidence>
<dbReference type="InterPro" id="IPR001841">
    <property type="entry name" value="Znf_RING"/>
</dbReference>
<name>A0AAW1MQM3_SAPOF</name>
<feature type="compositionally biased region" description="Low complexity" evidence="7">
    <location>
        <begin position="679"/>
        <end position="690"/>
    </location>
</feature>
<evidence type="ECO:0000256" key="2">
    <source>
        <dbReference type="ARBA" id="ARBA00022490"/>
    </source>
</evidence>
<protein>
    <recommendedName>
        <fullName evidence="8">RING-type domain-containing protein</fullName>
    </recommendedName>
</protein>
<dbReference type="InterPro" id="IPR013083">
    <property type="entry name" value="Znf_RING/FYVE/PHD"/>
</dbReference>
<dbReference type="InterPro" id="IPR018957">
    <property type="entry name" value="Znf_C3HC4_RING-type"/>
</dbReference>
<organism evidence="9 10">
    <name type="scientific">Saponaria officinalis</name>
    <name type="common">Common soapwort</name>
    <name type="synonym">Lychnis saponaria</name>
    <dbReference type="NCBI Taxonomy" id="3572"/>
    <lineage>
        <taxon>Eukaryota</taxon>
        <taxon>Viridiplantae</taxon>
        <taxon>Streptophyta</taxon>
        <taxon>Embryophyta</taxon>
        <taxon>Tracheophyta</taxon>
        <taxon>Spermatophyta</taxon>
        <taxon>Magnoliopsida</taxon>
        <taxon>eudicotyledons</taxon>
        <taxon>Gunneridae</taxon>
        <taxon>Pentapetalae</taxon>
        <taxon>Caryophyllales</taxon>
        <taxon>Caryophyllaceae</taxon>
        <taxon>Caryophylleae</taxon>
        <taxon>Saponaria</taxon>
    </lineage>
</organism>
<evidence type="ECO:0000259" key="8">
    <source>
        <dbReference type="PROSITE" id="PS50089"/>
    </source>
</evidence>